<feature type="region of interest" description="Disordered" evidence="1">
    <location>
        <begin position="1"/>
        <end position="31"/>
    </location>
</feature>
<comment type="caution">
    <text evidence="3">The sequence shown here is derived from an EMBL/GenBank/DDBJ whole genome shotgun (WGS) entry which is preliminary data.</text>
</comment>
<accession>M0CC45</accession>
<evidence type="ECO:0000313" key="3">
    <source>
        <dbReference type="EMBL" id="ELZ19917.1"/>
    </source>
</evidence>
<dbReference type="Gene3D" id="2.20.28.10">
    <property type="match status" value="1"/>
</dbReference>
<dbReference type="RefSeq" id="WP_006885964.1">
    <property type="nucleotide sequence ID" value="NZ_AOIU01000048.1"/>
</dbReference>
<dbReference type="Proteomes" id="UP000011626">
    <property type="component" value="Unassembled WGS sequence"/>
</dbReference>
<feature type="compositionally biased region" description="Acidic residues" evidence="1">
    <location>
        <begin position="8"/>
        <end position="18"/>
    </location>
</feature>
<dbReference type="EMBL" id="AOIU01000048">
    <property type="protein sequence ID" value="ELZ19917.1"/>
    <property type="molecule type" value="Genomic_DNA"/>
</dbReference>
<gene>
    <name evidence="3" type="ORF">C475_21504</name>
</gene>
<sequence length="112" mass="12134">MSGRGETPAEESDGEATEEATSLTFGQTLYDEDGEAVGTVRGMEEGGVFVTTREGVEGLSVEHARSGHSFGEAELMWRCTVCGEMGEIDEGLPDRCPNCDSEKEALMYWTED</sequence>
<proteinExistence type="predicted"/>
<dbReference type="AlphaFoldDB" id="M0CC45"/>
<dbReference type="eggNOG" id="arCOG07989">
    <property type="taxonomic scope" value="Archaea"/>
</dbReference>
<reference evidence="3 4" key="1">
    <citation type="journal article" date="2014" name="PLoS Genet.">
        <title>Phylogenetically driven sequencing of extremely halophilic archaea reveals strategies for static and dynamic osmo-response.</title>
        <authorList>
            <person name="Becker E.A."/>
            <person name="Seitzer P.M."/>
            <person name="Tritt A."/>
            <person name="Larsen D."/>
            <person name="Krusor M."/>
            <person name="Yao A.I."/>
            <person name="Wu D."/>
            <person name="Madern D."/>
            <person name="Eisen J.A."/>
            <person name="Darling A.E."/>
            <person name="Facciotti M.T."/>
        </authorList>
    </citation>
    <scope>NUCLEOTIDE SEQUENCE [LARGE SCALE GENOMIC DNA]</scope>
    <source>
        <strain evidence="3 4">2-9-1</strain>
    </source>
</reference>
<dbReference type="InterPro" id="IPR055554">
    <property type="entry name" value="DUF7130"/>
</dbReference>
<keyword evidence="4" id="KW-1185">Reference proteome</keyword>
<dbReference type="CDD" id="cd00350">
    <property type="entry name" value="rubredoxin_like"/>
    <property type="match status" value="1"/>
</dbReference>
<feature type="domain" description="DUF7130" evidence="2">
    <location>
        <begin position="25"/>
        <end position="112"/>
    </location>
</feature>
<organism evidence="3 4">
    <name type="scientific">Halosimplex carlsbadense 2-9-1</name>
    <dbReference type="NCBI Taxonomy" id="797114"/>
    <lineage>
        <taxon>Archaea</taxon>
        <taxon>Methanobacteriati</taxon>
        <taxon>Methanobacteriota</taxon>
        <taxon>Stenosarchaea group</taxon>
        <taxon>Halobacteria</taxon>
        <taxon>Halobacteriales</taxon>
        <taxon>Haloarculaceae</taxon>
        <taxon>Halosimplex</taxon>
    </lineage>
</organism>
<evidence type="ECO:0000256" key="1">
    <source>
        <dbReference type="SAM" id="MobiDB-lite"/>
    </source>
</evidence>
<dbReference type="STRING" id="797114.C475_21504"/>
<dbReference type="Pfam" id="PF23458">
    <property type="entry name" value="DUF7130"/>
    <property type="match status" value="1"/>
</dbReference>
<evidence type="ECO:0000259" key="2">
    <source>
        <dbReference type="Pfam" id="PF23458"/>
    </source>
</evidence>
<evidence type="ECO:0000313" key="4">
    <source>
        <dbReference type="Proteomes" id="UP000011626"/>
    </source>
</evidence>
<dbReference type="SUPFAM" id="SSF57802">
    <property type="entry name" value="Rubredoxin-like"/>
    <property type="match status" value="1"/>
</dbReference>
<name>M0CC45_9EURY</name>
<protein>
    <recommendedName>
        <fullName evidence="2">DUF7130 domain-containing protein</fullName>
    </recommendedName>
</protein>